<dbReference type="Proteomes" id="UP000204090">
    <property type="component" value="Segment"/>
</dbReference>
<feature type="domain" description="(+)RNA virus helicase C-terminal" evidence="1">
    <location>
        <begin position="27"/>
        <end position="224"/>
    </location>
</feature>
<keyword evidence="3" id="KW-1185">Reference proteome</keyword>
<dbReference type="GeneID" id="5141645"/>
<protein>
    <submittedName>
        <fullName evidence="2">Triple gene block protein 1</fullName>
    </submittedName>
</protein>
<dbReference type="RefSeq" id="YP_319828.1">
    <property type="nucleotide sequence ID" value="NC_007408.1"/>
</dbReference>
<dbReference type="KEGG" id="vg:5141645"/>
<dbReference type="InterPro" id="IPR027417">
    <property type="entry name" value="P-loop_NTPase"/>
</dbReference>
<accession>Q3V6G6</accession>
<dbReference type="InterPro" id="IPR027351">
    <property type="entry name" value="(+)RNA_virus_helicase_core_dom"/>
</dbReference>
<evidence type="ECO:0000313" key="2">
    <source>
        <dbReference type="EMBL" id="BAE44212.1"/>
    </source>
</evidence>
<proteinExistence type="predicted"/>
<reference evidence="2 3" key="1">
    <citation type="journal article" date="2005" name="Arch. Virol.">
        <title>Complete nucleotide sequence of the new potexvirus "Alstroemeria virus X". Brief report.</title>
        <authorList>
            <person name="Fuji S."/>
            <person name="Shinoda K."/>
            <person name="Ikeda M."/>
            <person name="Furuya H."/>
            <person name="Naito H."/>
            <person name="Fukumoto H."/>
        </authorList>
    </citation>
    <scope>NUCLEOTIDE SEQUENCE [LARGE SCALE GENOMIC DNA]</scope>
</reference>
<name>Q3V6G6_9VIRU</name>
<evidence type="ECO:0000313" key="3">
    <source>
        <dbReference type="Proteomes" id="UP000204090"/>
    </source>
</evidence>
<dbReference type="Pfam" id="PF01443">
    <property type="entry name" value="Viral_helicase1"/>
    <property type="match status" value="1"/>
</dbReference>
<dbReference type="EMBL" id="AB206396">
    <property type="protein sequence ID" value="BAE44212.1"/>
    <property type="molecule type" value="Genomic_RNA"/>
</dbReference>
<sequence>MALFYLQTLLLNSDFTRTTTPTASPLIIFGTAGCGKTSIIRALASQFPELHFSSFHPIVLLPNIRKKQHLANPNEATDVLDEFLAGPNPEVRIAKFCDPLQYNCETLPEPHFISETTYRFCPRTCELLNDIFKTTLKSKVLEICKVACVDPYAVDPVGKVIAIEQELFPILSAHGLTVHSPDFLTGQTIPEVSVYTLNLKRAVAEHPHLLFIALTRHSKTLHLFDLNAGPDTTA</sequence>
<evidence type="ECO:0000259" key="1">
    <source>
        <dbReference type="Pfam" id="PF01443"/>
    </source>
</evidence>
<dbReference type="OrthoDB" id="16070at10239"/>
<organism evidence="2 3">
    <name type="scientific">Potexvirus ecsalstroemeriae</name>
    <dbReference type="NCBI Taxonomy" id="316983"/>
    <lineage>
        <taxon>Viruses</taxon>
        <taxon>Riboviria</taxon>
        <taxon>Orthornavirae</taxon>
        <taxon>Kitrinoviricota</taxon>
        <taxon>Alsuviricetes</taxon>
        <taxon>Tymovirales</taxon>
        <taxon>Alphaflexiviridae</taxon>
        <taxon>Potexvirus</taxon>
    </lineage>
</organism>
<dbReference type="GO" id="GO:0005524">
    <property type="term" value="F:ATP binding"/>
    <property type="evidence" value="ECO:0007669"/>
    <property type="project" value="InterPro"/>
</dbReference>
<dbReference type="SUPFAM" id="SSF52540">
    <property type="entry name" value="P-loop containing nucleoside triphosphate hydrolases"/>
    <property type="match status" value="1"/>
</dbReference>